<dbReference type="OrthoDB" id="9815896at2"/>
<evidence type="ECO:0000256" key="6">
    <source>
        <dbReference type="ARBA" id="ARBA00022723"/>
    </source>
</evidence>
<reference evidence="11 12" key="1">
    <citation type="submission" date="2018-06" db="EMBL/GenBank/DDBJ databases">
        <authorList>
            <consortium name="Pathogen Informatics"/>
            <person name="Doyle S."/>
        </authorList>
    </citation>
    <scope>NUCLEOTIDE SEQUENCE [LARGE SCALE GENOMIC DNA]</scope>
    <source>
        <strain evidence="11 12">NCTC10723</strain>
    </source>
</reference>
<dbReference type="GO" id="GO:0002949">
    <property type="term" value="P:tRNA threonylcarbamoyladenosine modification"/>
    <property type="evidence" value="ECO:0007669"/>
    <property type="project" value="InterPro"/>
</dbReference>
<evidence type="ECO:0000256" key="1">
    <source>
        <dbReference type="ARBA" id="ARBA00004496"/>
    </source>
</evidence>
<comment type="subcellular location">
    <subcellularLocation>
        <location evidence="1">Cytoplasm</location>
    </subcellularLocation>
</comment>
<keyword evidence="12" id="KW-1185">Reference proteome</keyword>
<dbReference type="PANTHER" id="PTHR33540:SF2">
    <property type="entry name" value="TRNA THREONYLCARBAMOYLADENOSINE BIOSYNTHESIS PROTEIN TSAE"/>
    <property type="match status" value="1"/>
</dbReference>
<evidence type="ECO:0000256" key="5">
    <source>
        <dbReference type="ARBA" id="ARBA00022694"/>
    </source>
</evidence>
<evidence type="ECO:0000256" key="2">
    <source>
        <dbReference type="ARBA" id="ARBA00007599"/>
    </source>
</evidence>
<dbReference type="InterPro" id="IPR003442">
    <property type="entry name" value="T6A_TsaE"/>
</dbReference>
<dbReference type="GO" id="GO:0005524">
    <property type="term" value="F:ATP binding"/>
    <property type="evidence" value="ECO:0007669"/>
    <property type="project" value="UniProtKB-KW"/>
</dbReference>
<keyword evidence="9" id="KW-0460">Magnesium</keyword>
<dbReference type="SUPFAM" id="SSF52540">
    <property type="entry name" value="P-loop containing nucleoside triphosphate hydrolases"/>
    <property type="match status" value="1"/>
</dbReference>
<keyword evidence="6" id="KW-0479">Metal-binding</keyword>
<dbReference type="GO" id="GO:0005737">
    <property type="term" value="C:cytoplasm"/>
    <property type="evidence" value="ECO:0007669"/>
    <property type="project" value="UniProtKB-SubCell"/>
</dbReference>
<organism evidence="11 12">
    <name type="scientific">Fusobacterium necrogenes</name>
    <dbReference type="NCBI Taxonomy" id="858"/>
    <lineage>
        <taxon>Bacteria</taxon>
        <taxon>Fusobacteriati</taxon>
        <taxon>Fusobacteriota</taxon>
        <taxon>Fusobacteriia</taxon>
        <taxon>Fusobacteriales</taxon>
        <taxon>Fusobacteriaceae</taxon>
        <taxon>Fusobacterium</taxon>
    </lineage>
</organism>
<evidence type="ECO:0000256" key="7">
    <source>
        <dbReference type="ARBA" id="ARBA00022741"/>
    </source>
</evidence>
<evidence type="ECO:0000256" key="10">
    <source>
        <dbReference type="ARBA" id="ARBA00032441"/>
    </source>
</evidence>
<name>A0A377GY39_9FUSO</name>
<dbReference type="EMBL" id="UGGU01000003">
    <property type="protein sequence ID" value="STO31907.1"/>
    <property type="molecule type" value="Genomic_DNA"/>
</dbReference>
<dbReference type="NCBIfam" id="TIGR00150">
    <property type="entry name" value="T6A_YjeE"/>
    <property type="match status" value="1"/>
</dbReference>
<evidence type="ECO:0000313" key="12">
    <source>
        <dbReference type="Proteomes" id="UP000255328"/>
    </source>
</evidence>
<dbReference type="RefSeq" id="WP_115270634.1">
    <property type="nucleotide sequence ID" value="NZ_CASFEE010000002.1"/>
</dbReference>
<gene>
    <name evidence="11" type="primary">ydiB</name>
    <name evidence="11" type="ORF">NCTC10723_01370</name>
</gene>
<dbReference type="Gene3D" id="3.40.50.300">
    <property type="entry name" value="P-loop containing nucleotide triphosphate hydrolases"/>
    <property type="match status" value="1"/>
</dbReference>
<proteinExistence type="inferred from homology"/>
<sequence length="154" mass="17926">MNKILTFDELNNLAEKLADYSCKNTVIALIGDLGTGKTTFSQHFAKRLGIVENIKSPTFNYVLEYLSGRLPLYHFDVYRLGEAEEVYEVGYEDYLNSDGILLIEWANIIESELPKEYIKIKLNYHDEDTREVELRYIGNEAKEKEMLEYVGFSY</sequence>
<evidence type="ECO:0000313" key="11">
    <source>
        <dbReference type="EMBL" id="STO31907.1"/>
    </source>
</evidence>
<dbReference type="InterPro" id="IPR027417">
    <property type="entry name" value="P-loop_NTPase"/>
</dbReference>
<dbReference type="Pfam" id="PF02367">
    <property type="entry name" value="TsaE"/>
    <property type="match status" value="1"/>
</dbReference>
<dbReference type="GO" id="GO:0046872">
    <property type="term" value="F:metal ion binding"/>
    <property type="evidence" value="ECO:0007669"/>
    <property type="project" value="UniProtKB-KW"/>
</dbReference>
<evidence type="ECO:0000256" key="4">
    <source>
        <dbReference type="ARBA" id="ARBA00022490"/>
    </source>
</evidence>
<dbReference type="AlphaFoldDB" id="A0A377GY39"/>
<keyword evidence="8" id="KW-0067">ATP-binding</keyword>
<keyword evidence="7" id="KW-0547">Nucleotide-binding</keyword>
<dbReference type="Proteomes" id="UP000255328">
    <property type="component" value="Unassembled WGS sequence"/>
</dbReference>
<protein>
    <recommendedName>
        <fullName evidence="3">tRNA threonylcarbamoyladenosine biosynthesis protein TsaE</fullName>
    </recommendedName>
    <alternativeName>
        <fullName evidence="10">t(6)A37 threonylcarbamoyladenosine biosynthesis protein TsaE</fullName>
    </alternativeName>
</protein>
<comment type="similarity">
    <text evidence="2">Belongs to the TsaE family.</text>
</comment>
<evidence type="ECO:0000256" key="8">
    <source>
        <dbReference type="ARBA" id="ARBA00022840"/>
    </source>
</evidence>
<keyword evidence="4" id="KW-0963">Cytoplasm</keyword>
<evidence type="ECO:0000256" key="3">
    <source>
        <dbReference type="ARBA" id="ARBA00019010"/>
    </source>
</evidence>
<keyword evidence="5" id="KW-0819">tRNA processing</keyword>
<dbReference type="PANTHER" id="PTHR33540">
    <property type="entry name" value="TRNA THREONYLCARBAMOYLADENOSINE BIOSYNTHESIS PROTEIN TSAE"/>
    <property type="match status" value="1"/>
</dbReference>
<accession>A0A377GY39</accession>
<evidence type="ECO:0000256" key="9">
    <source>
        <dbReference type="ARBA" id="ARBA00022842"/>
    </source>
</evidence>